<reference evidence="3 5" key="2">
    <citation type="submission" date="2011-11" db="EMBL/GenBank/DDBJ databases">
        <authorList>
            <consortium name="US DOE Joint Genome Institute"/>
            <person name="Lucas S."/>
            <person name="Han J."/>
            <person name="Lapidus A."/>
            <person name="Cheng J.-F."/>
            <person name="Goodwin L."/>
            <person name="Pitluck S."/>
            <person name="Peters L."/>
            <person name="Ovchinnikova G."/>
            <person name="Zhang X."/>
            <person name="Detter J.C."/>
            <person name="Han C."/>
            <person name="Tapia R."/>
            <person name="Land M."/>
            <person name="Hauser L."/>
            <person name="Kyrpides N."/>
            <person name="Ivanova N."/>
            <person name="Pagani I."/>
            <person name="Vogl K."/>
            <person name="Liu Z."/>
            <person name="Overmann J."/>
            <person name="Frigaard N.-U."/>
            <person name="Bryant D."/>
            <person name="Woyke T."/>
        </authorList>
    </citation>
    <scope>NUCLEOTIDE SEQUENCE [LARGE SCALE GENOMIC DNA]</scope>
    <source>
        <strain evidence="3 5">970</strain>
    </source>
</reference>
<evidence type="ECO:0008006" key="6">
    <source>
        <dbReference type="Google" id="ProtNLM"/>
    </source>
</evidence>
<dbReference type="HOGENOM" id="CLU_040529_0_0_6"/>
<dbReference type="Proteomes" id="UP000002964">
    <property type="component" value="Unassembled WGS sequence"/>
</dbReference>
<dbReference type="eggNOG" id="COG3464">
    <property type="taxonomic scope" value="Bacteria"/>
</dbReference>
<dbReference type="AlphaFoldDB" id="H8Z2M0"/>
<protein>
    <recommendedName>
        <fullName evidence="6">ISKra4 family transposase</fullName>
    </recommendedName>
</protein>
<dbReference type="EMBL" id="JH603169">
    <property type="protein sequence ID" value="EIC22249.1"/>
    <property type="molecule type" value="Genomic_DNA"/>
</dbReference>
<evidence type="ECO:0000256" key="1">
    <source>
        <dbReference type="SAM" id="MobiDB-lite"/>
    </source>
</evidence>
<keyword evidence="5" id="KW-1185">Reference proteome</keyword>
<dbReference type="OrthoDB" id="9204559at2"/>
<dbReference type="STRING" id="631362.Thi970DRAFT_00233"/>
<sequence length="504" mass="56481">MPCYTISLPSLDCYEGAIAQFVQLLETLSGEQAQHATHGEIEALVQQGGMKLLCEMVQSHLEQRAREEPRYASVIGADGYPRTHHRAGCTRLLETRFGEVTVTRRGYGARGLQSVFPLDAELNLPPGRYSHGLCEVLAGEVVNNSFDAALAALEQAGGGTLAKRQAEEVAVHLSQDFDAFYAQPFVPQEPNEASERLLIISADGKGIVMRPSDLREATRKARERQAHKQQTRLSPGEKKQRKRMATVASVYEVEPYPRTPEQILDPKQAPAGKRPEVQNKRTWARVEADQRTVIEQAFEEAMRRDPDQHRRWVVLCDGQEDLLRQVTAAAERYKVEVVVIQDFIHVLEYLWKAAHALFPETPAEREQWVMERAMAILEGRAHDVAVGLRRAATRKQLGETARKPIDKAADYIDNNRERLEYDQALALGLPIATGVIEGACRHLVKDRMDLTGARWGLARAEAILKLRSLKISGDLPAYLAFHFDAEHRRHYPGPPIPLDLPVAA</sequence>
<dbReference type="RefSeq" id="WP_009146704.1">
    <property type="nucleotide sequence ID" value="NZ_CP121471.1"/>
</dbReference>
<evidence type="ECO:0000313" key="4">
    <source>
        <dbReference type="EMBL" id="EIC23729.1"/>
    </source>
</evidence>
<proteinExistence type="predicted"/>
<accession>H8Z2M0</accession>
<name>H8Z2M0_9GAMM</name>
<dbReference type="EMBL" id="JH603164">
    <property type="protein sequence ID" value="EIC23729.1"/>
    <property type="molecule type" value="Genomic_DNA"/>
</dbReference>
<organism evidence="3 5">
    <name type="scientific">Thiorhodovibrio frisius</name>
    <dbReference type="NCBI Taxonomy" id="631362"/>
    <lineage>
        <taxon>Bacteria</taxon>
        <taxon>Pseudomonadati</taxon>
        <taxon>Pseudomonadota</taxon>
        <taxon>Gammaproteobacteria</taxon>
        <taxon>Chromatiales</taxon>
        <taxon>Chromatiaceae</taxon>
        <taxon>Thiorhodovibrio</taxon>
    </lineage>
</organism>
<evidence type="ECO:0000313" key="2">
    <source>
        <dbReference type="EMBL" id="EIC22249.1"/>
    </source>
</evidence>
<evidence type="ECO:0000313" key="3">
    <source>
        <dbReference type="EMBL" id="EIC22713.1"/>
    </source>
</evidence>
<gene>
    <name evidence="4" type="ORF">Thi970DRAFT_00233</name>
    <name evidence="2" type="ORF">Thi970DRAFT_02502</name>
    <name evidence="3" type="ORF">Thi970DRAFT_02993</name>
</gene>
<dbReference type="NCBIfam" id="NF033572">
    <property type="entry name" value="transpos_ISKra4"/>
    <property type="match status" value="1"/>
</dbReference>
<dbReference type="EMBL" id="JH603169">
    <property type="protein sequence ID" value="EIC22713.1"/>
    <property type="molecule type" value="Genomic_DNA"/>
</dbReference>
<evidence type="ECO:0000313" key="5">
    <source>
        <dbReference type="Proteomes" id="UP000002964"/>
    </source>
</evidence>
<reference evidence="5" key="1">
    <citation type="submission" date="2011-06" db="EMBL/GenBank/DDBJ databases">
        <authorList>
            <consortium name="US DOE Joint Genome Institute (JGI-PGF)"/>
            <person name="Lucas S."/>
            <person name="Han J."/>
            <person name="Lapidus A."/>
            <person name="Cheng J.-F."/>
            <person name="Goodwin L."/>
            <person name="Pitluck S."/>
            <person name="Peters L."/>
            <person name="Land M.L."/>
            <person name="Hauser L."/>
            <person name="Vogl K."/>
            <person name="Liu Z."/>
            <person name="Overmann J."/>
            <person name="Frigaard N.-U."/>
            <person name="Bryant D.A."/>
            <person name="Woyke T.J."/>
        </authorList>
    </citation>
    <scope>NUCLEOTIDE SEQUENCE [LARGE SCALE GENOMIC DNA]</scope>
    <source>
        <strain evidence="5">970</strain>
    </source>
</reference>
<feature type="region of interest" description="Disordered" evidence="1">
    <location>
        <begin position="217"/>
        <end position="241"/>
    </location>
</feature>
<feature type="compositionally biased region" description="Basic and acidic residues" evidence="1">
    <location>
        <begin position="217"/>
        <end position="226"/>
    </location>
</feature>